<dbReference type="RefSeq" id="WP_112713287.1">
    <property type="nucleotide sequence ID" value="NZ_LS483250.1"/>
</dbReference>
<sequence>MTNQDKLSSLASEFQQWRLTRQYPREKTPQQLKDKTVALAQYYSSSQIKTALNIADSTFHHWCKQATSVKKPSEFIAVPDELNASSDEFNITLTCKNGNRLQLSGPLSPALLAVITGALLV</sequence>
<dbReference type="EMBL" id="LS483250">
    <property type="protein sequence ID" value="SQD77590.1"/>
    <property type="molecule type" value="Genomic_DNA"/>
</dbReference>
<evidence type="ECO:0000313" key="3">
    <source>
        <dbReference type="EMBL" id="SQD80717.1"/>
    </source>
</evidence>
<proteinExistence type="predicted"/>
<reference evidence="2" key="1">
    <citation type="submission" date="2018-05" db="EMBL/GenBank/DDBJ databases">
        <authorList>
            <person name="Lanie J.A."/>
            <person name="Ng W.-L."/>
            <person name="Kazmierczak K.M."/>
            <person name="Andrzejewski T.M."/>
            <person name="Davidsen T.M."/>
            <person name="Wayne K.J."/>
            <person name="Tettelin H."/>
            <person name="Glass J.I."/>
            <person name="Rusch D."/>
            <person name="Podicherti R."/>
            <person name="Tsui H.-C.T."/>
            <person name="Winkler M.E."/>
        </authorList>
    </citation>
    <scope>NUCLEOTIDE SEQUENCE [LARGE SCALE GENOMIC DNA]</scope>
    <source>
        <strain evidence="2">DB21MT 5</strain>
    </source>
</reference>
<organism evidence="2 4">
    <name type="scientific">Moritella yayanosii</name>
    <dbReference type="NCBI Taxonomy" id="69539"/>
    <lineage>
        <taxon>Bacteria</taxon>
        <taxon>Pseudomonadati</taxon>
        <taxon>Pseudomonadota</taxon>
        <taxon>Gammaproteobacteria</taxon>
        <taxon>Alteromonadales</taxon>
        <taxon>Moritellaceae</taxon>
        <taxon>Moritella</taxon>
    </lineage>
</organism>
<accession>A0A330LUD3</accession>
<gene>
    <name evidence="1" type="ORF">MORIYA_1112</name>
    <name evidence="2" type="ORF">MORIYA_3135</name>
    <name evidence="3" type="ORF">MORIYA_4265</name>
</gene>
<evidence type="ECO:0008006" key="5">
    <source>
        <dbReference type="Google" id="ProtNLM"/>
    </source>
</evidence>
<dbReference type="Proteomes" id="UP000250163">
    <property type="component" value="Chromosome MORIYA"/>
</dbReference>
<name>A0A330LUD3_9GAMM</name>
<dbReference type="KEGG" id="mya:MORIYA_1112"/>
<dbReference type="KEGG" id="mya:MORIYA_4265"/>
<reference evidence="4" key="2">
    <citation type="submission" date="2018-05" db="EMBL/GenBank/DDBJ databases">
        <authorList>
            <person name="Cea G.-C."/>
            <person name="William W."/>
        </authorList>
    </citation>
    <scope>NUCLEOTIDE SEQUENCE [LARGE SCALE GENOMIC DNA]</scope>
    <source>
        <strain evidence="4">DB21MT 5</strain>
    </source>
</reference>
<dbReference type="KEGG" id="mya:MORIYA_3135"/>
<keyword evidence="4" id="KW-1185">Reference proteome</keyword>
<dbReference type="OrthoDB" id="6401313at2"/>
<dbReference type="EMBL" id="LS483250">
    <property type="protein sequence ID" value="SQD79591.1"/>
    <property type="molecule type" value="Genomic_DNA"/>
</dbReference>
<evidence type="ECO:0000313" key="1">
    <source>
        <dbReference type="EMBL" id="SQD77590.1"/>
    </source>
</evidence>
<evidence type="ECO:0000313" key="2">
    <source>
        <dbReference type="EMBL" id="SQD79591.1"/>
    </source>
</evidence>
<dbReference type="EMBL" id="LS483250">
    <property type="protein sequence ID" value="SQD80717.1"/>
    <property type="molecule type" value="Genomic_DNA"/>
</dbReference>
<dbReference type="AlphaFoldDB" id="A0A330LUD3"/>
<protein>
    <recommendedName>
        <fullName evidence="5">Transposase</fullName>
    </recommendedName>
</protein>
<evidence type="ECO:0000313" key="4">
    <source>
        <dbReference type="Proteomes" id="UP000250163"/>
    </source>
</evidence>